<evidence type="ECO:0000259" key="2">
    <source>
        <dbReference type="Pfam" id="PF24983"/>
    </source>
</evidence>
<feature type="compositionally biased region" description="Basic residues" evidence="1">
    <location>
        <begin position="170"/>
        <end position="191"/>
    </location>
</feature>
<evidence type="ECO:0000313" key="3">
    <source>
        <dbReference type="EMBL" id="GMS99887.1"/>
    </source>
</evidence>
<evidence type="ECO:0000313" key="4">
    <source>
        <dbReference type="Proteomes" id="UP001432027"/>
    </source>
</evidence>
<feature type="region of interest" description="Disordered" evidence="1">
    <location>
        <begin position="1"/>
        <end position="113"/>
    </location>
</feature>
<comment type="caution">
    <text evidence="3">The sequence shown here is derived from an EMBL/GenBank/DDBJ whole genome shotgun (WGS) entry which is preliminary data.</text>
</comment>
<evidence type="ECO:0000256" key="1">
    <source>
        <dbReference type="SAM" id="MobiDB-lite"/>
    </source>
</evidence>
<feature type="compositionally biased region" description="Basic and acidic residues" evidence="1">
    <location>
        <begin position="126"/>
        <end position="164"/>
    </location>
</feature>
<proteinExistence type="predicted"/>
<accession>A0AAV5U0L6</accession>
<dbReference type="Pfam" id="PF24983">
    <property type="entry name" value="DUF7774"/>
    <property type="match status" value="1"/>
</dbReference>
<keyword evidence="4" id="KW-1185">Reference proteome</keyword>
<dbReference type="PANTHER" id="PTHR38630">
    <property type="entry name" value="PROTEIN CBG12780"/>
    <property type="match status" value="1"/>
</dbReference>
<feature type="region of interest" description="Disordered" evidence="1">
    <location>
        <begin position="125"/>
        <end position="216"/>
    </location>
</feature>
<name>A0AAV5U0L6_9BILA</name>
<dbReference type="AlphaFoldDB" id="A0AAV5U0L6"/>
<feature type="compositionally biased region" description="Low complexity" evidence="1">
    <location>
        <begin position="37"/>
        <end position="54"/>
    </location>
</feature>
<dbReference type="EMBL" id="BTSX01000005">
    <property type="protein sequence ID" value="GMS99887.1"/>
    <property type="molecule type" value="Genomic_DNA"/>
</dbReference>
<feature type="domain" description="DUF7774" evidence="2">
    <location>
        <begin position="253"/>
        <end position="348"/>
    </location>
</feature>
<feature type="compositionally biased region" description="Basic and acidic residues" evidence="1">
    <location>
        <begin position="65"/>
        <end position="108"/>
    </location>
</feature>
<gene>
    <name evidence="3" type="ORF">PENTCL1PPCAC_22062</name>
</gene>
<protein>
    <recommendedName>
        <fullName evidence="2">DUF7774 domain-containing protein</fullName>
    </recommendedName>
</protein>
<dbReference type="Proteomes" id="UP001432027">
    <property type="component" value="Unassembled WGS sequence"/>
</dbReference>
<dbReference type="PANTHER" id="PTHR38630:SF1">
    <property type="entry name" value="DEK_C DOMAIN-CONTAINING PROTEIN-RELATED"/>
    <property type="match status" value="1"/>
</dbReference>
<dbReference type="InterPro" id="IPR056676">
    <property type="entry name" value="DUF7774"/>
</dbReference>
<organism evidence="3 4">
    <name type="scientific">Pristionchus entomophagus</name>
    <dbReference type="NCBI Taxonomy" id="358040"/>
    <lineage>
        <taxon>Eukaryota</taxon>
        <taxon>Metazoa</taxon>
        <taxon>Ecdysozoa</taxon>
        <taxon>Nematoda</taxon>
        <taxon>Chromadorea</taxon>
        <taxon>Rhabditida</taxon>
        <taxon>Rhabditina</taxon>
        <taxon>Diplogasteromorpha</taxon>
        <taxon>Diplogasteroidea</taxon>
        <taxon>Neodiplogasteridae</taxon>
        <taxon>Pristionchus</taxon>
    </lineage>
</organism>
<sequence>MAKDEPAGENPPSKRLRQFRKLFNDYTNKDARKSGGRRSSASPVDSSPVSTPTRRSLNRTPRSRKKEDAVRSRGAEPREPSPATPEKKKESDDEGAKPVAEAKELAKADDEEFENAADNLAKCKIKQRELQWKGGATDDDKNKKKSEVTEADKNVYKSMDKDDVGDIAIRKKKSRATPTKKKEKSSRRKKTAGSIGHSPVFNPSAEVLDDLPTPEKMDRGVRCRAKRTGDPNRRSTSAEVTEVTTDLQEIDPNSKDFKQAIKLMELFKRNNLLENALFPAQNETMKAFFEGGMRNPDNKILGLISKAMDFVLDAVFFRGEDLDCFIDNDLKQFIVDRTKSKPILLDVIISRPEFLPQSWGGRTVVLRAATAETTVHLEPKKEEKK</sequence>
<reference evidence="3" key="1">
    <citation type="submission" date="2023-10" db="EMBL/GenBank/DDBJ databases">
        <title>Genome assembly of Pristionchus species.</title>
        <authorList>
            <person name="Yoshida K."/>
            <person name="Sommer R.J."/>
        </authorList>
    </citation>
    <scope>NUCLEOTIDE SEQUENCE</scope>
    <source>
        <strain evidence="3">RS0144</strain>
    </source>
</reference>